<organism evidence="2 3">
    <name type="scientific">Conger conger</name>
    <name type="common">Conger eel</name>
    <name type="synonym">Muraena conger</name>
    <dbReference type="NCBI Taxonomy" id="82655"/>
    <lineage>
        <taxon>Eukaryota</taxon>
        <taxon>Metazoa</taxon>
        <taxon>Chordata</taxon>
        <taxon>Craniata</taxon>
        <taxon>Vertebrata</taxon>
        <taxon>Euteleostomi</taxon>
        <taxon>Actinopterygii</taxon>
        <taxon>Neopterygii</taxon>
        <taxon>Teleostei</taxon>
        <taxon>Anguilliformes</taxon>
        <taxon>Congridae</taxon>
        <taxon>Conger</taxon>
    </lineage>
</organism>
<name>A0A9Q1DT53_CONCO</name>
<proteinExistence type="predicted"/>
<dbReference type="PROSITE" id="PS50042">
    <property type="entry name" value="CNMP_BINDING_3"/>
    <property type="match status" value="2"/>
</dbReference>
<dbReference type="PANTHER" id="PTHR23011">
    <property type="entry name" value="CYCLIC NUCLEOTIDE-BINDING DOMAIN CONTAINING PROTEIN"/>
    <property type="match status" value="1"/>
</dbReference>
<gene>
    <name evidence="2" type="ORF">COCON_G00070190</name>
</gene>
<feature type="domain" description="Cyclic nucleotide-binding" evidence="1">
    <location>
        <begin position="151"/>
        <end position="255"/>
    </location>
</feature>
<evidence type="ECO:0000313" key="2">
    <source>
        <dbReference type="EMBL" id="KAJ8279953.1"/>
    </source>
</evidence>
<dbReference type="EMBL" id="JAFJMO010000004">
    <property type="protein sequence ID" value="KAJ8279953.1"/>
    <property type="molecule type" value="Genomic_DNA"/>
</dbReference>
<dbReference type="InterPro" id="IPR000595">
    <property type="entry name" value="cNMP-bd_dom"/>
</dbReference>
<dbReference type="CDD" id="cd00038">
    <property type="entry name" value="CAP_ED"/>
    <property type="match status" value="1"/>
</dbReference>
<evidence type="ECO:0000259" key="1">
    <source>
        <dbReference type="PROSITE" id="PS50042"/>
    </source>
</evidence>
<dbReference type="InterPro" id="IPR018490">
    <property type="entry name" value="cNMP-bd_dom_sf"/>
</dbReference>
<dbReference type="SUPFAM" id="SSF51206">
    <property type="entry name" value="cAMP-binding domain-like"/>
    <property type="match status" value="2"/>
</dbReference>
<evidence type="ECO:0000313" key="3">
    <source>
        <dbReference type="Proteomes" id="UP001152803"/>
    </source>
</evidence>
<dbReference type="PANTHER" id="PTHR23011:SF32">
    <property type="entry name" value="CYCLIC NUCLEOTIDE-BINDING DOMAIN-CONTAINING PROTEIN 1"/>
    <property type="match status" value="1"/>
</dbReference>
<dbReference type="AlphaFoldDB" id="A0A9Q1DT53"/>
<dbReference type="Gene3D" id="2.60.120.10">
    <property type="entry name" value="Jelly Rolls"/>
    <property type="match status" value="2"/>
</dbReference>
<comment type="caution">
    <text evidence="2">The sequence shown here is derived from an EMBL/GenBank/DDBJ whole genome shotgun (WGS) entry which is preliminary data.</text>
</comment>
<reference evidence="2" key="1">
    <citation type="journal article" date="2023" name="Science">
        <title>Genome structures resolve the early diversification of teleost fishes.</title>
        <authorList>
            <person name="Parey E."/>
            <person name="Louis A."/>
            <person name="Montfort J."/>
            <person name="Bouchez O."/>
            <person name="Roques C."/>
            <person name="Iampietro C."/>
            <person name="Lluch J."/>
            <person name="Castinel A."/>
            <person name="Donnadieu C."/>
            <person name="Desvignes T."/>
            <person name="Floi Bucao C."/>
            <person name="Jouanno E."/>
            <person name="Wen M."/>
            <person name="Mejri S."/>
            <person name="Dirks R."/>
            <person name="Jansen H."/>
            <person name="Henkel C."/>
            <person name="Chen W.J."/>
            <person name="Zahm M."/>
            <person name="Cabau C."/>
            <person name="Klopp C."/>
            <person name="Thompson A.W."/>
            <person name="Robinson-Rechavi M."/>
            <person name="Braasch I."/>
            <person name="Lecointre G."/>
            <person name="Bobe J."/>
            <person name="Postlethwait J.H."/>
            <person name="Berthelot C."/>
            <person name="Roest Crollius H."/>
            <person name="Guiguen Y."/>
        </authorList>
    </citation>
    <scope>NUCLEOTIDE SEQUENCE</scope>
    <source>
        <strain evidence="2">Concon-B</strain>
    </source>
</reference>
<keyword evidence="3" id="KW-1185">Reference proteome</keyword>
<dbReference type="Proteomes" id="UP001152803">
    <property type="component" value="Unassembled WGS sequence"/>
</dbReference>
<accession>A0A9Q1DT53</accession>
<dbReference type="OrthoDB" id="5966510at2759"/>
<dbReference type="InterPro" id="IPR014710">
    <property type="entry name" value="RmlC-like_jellyroll"/>
</dbReference>
<feature type="domain" description="Cyclic nucleotide-binding" evidence="1">
    <location>
        <begin position="62"/>
        <end position="130"/>
    </location>
</feature>
<sequence length="444" mass="49218">MSQCCAPCRPIDRSQADQQAVRRMLSSSPCVSTLLTNQELQQVSCIAILESWEREQTILGSNGFHLVLRGSVRLLPQEASSTATATIGVGGCFGSLEEQDTGEGQRVTQCAVTLDNCDILRIPRAAYAKLREEIEAQNSALRESIVQSCPFYLNWPKLSIKKLSDLIQMRQLPANHALVREGEVCPYVAYIRTGECHILRDIGGRGKTGRGKKGDRFVVVGTLRPGESFGEASVLLDLPSPFSVVTAMEVKMAVILPGDLKGLDLVTQSLIEQTEEPAYGKLSQEQMNKMYVAQERHKEWLHIKADENWDLDWKFAPVLRRINKKLHQKKKASLLTALLDYHTSSADCRCEAPKRSPGVNPPPPPVPHVWGVVGFLRFCQPRAKRSSNGQDHVTRLLPSRVCGGPRGLVFTADALPLVTPHLATPLSRAPLSRARPSRNRRLRI</sequence>
<dbReference type="Pfam" id="PF00027">
    <property type="entry name" value="cNMP_binding"/>
    <property type="match status" value="1"/>
</dbReference>
<protein>
    <recommendedName>
        <fullName evidence="1">Cyclic nucleotide-binding domain-containing protein</fullName>
    </recommendedName>
</protein>
<dbReference type="SMART" id="SM00100">
    <property type="entry name" value="cNMP"/>
    <property type="match status" value="1"/>
</dbReference>